<reference evidence="3" key="1">
    <citation type="submission" date="2022-12" db="EMBL/GenBank/DDBJ databases">
        <authorList>
            <person name="Webb A."/>
        </authorList>
    </citation>
    <scope>NUCLEOTIDE SEQUENCE</scope>
    <source>
        <strain evidence="3">Hp1</strain>
    </source>
</reference>
<feature type="region of interest" description="Disordered" evidence="1">
    <location>
        <begin position="68"/>
        <end position="88"/>
    </location>
</feature>
<evidence type="ECO:0008006" key="5">
    <source>
        <dbReference type="Google" id="ProtNLM"/>
    </source>
</evidence>
<evidence type="ECO:0000256" key="1">
    <source>
        <dbReference type="SAM" id="MobiDB-lite"/>
    </source>
</evidence>
<keyword evidence="2" id="KW-0732">Signal</keyword>
<accession>A0AAV0U8F0</accession>
<evidence type="ECO:0000256" key="2">
    <source>
        <dbReference type="SAM" id="SignalP"/>
    </source>
</evidence>
<feature type="signal peptide" evidence="2">
    <location>
        <begin position="1"/>
        <end position="23"/>
    </location>
</feature>
<keyword evidence="4" id="KW-1185">Reference proteome</keyword>
<feature type="chain" id="PRO_5043572498" description="RxLR effector candidate protein" evidence="2">
    <location>
        <begin position="24"/>
        <end position="126"/>
    </location>
</feature>
<organism evidence="3 4">
    <name type="scientific">Hyaloperonospora brassicae</name>
    <name type="common">Brassica downy mildew</name>
    <name type="synonym">Peronospora brassicae</name>
    <dbReference type="NCBI Taxonomy" id="162125"/>
    <lineage>
        <taxon>Eukaryota</taxon>
        <taxon>Sar</taxon>
        <taxon>Stramenopiles</taxon>
        <taxon>Oomycota</taxon>
        <taxon>Peronosporomycetes</taxon>
        <taxon>Peronosporales</taxon>
        <taxon>Peronosporaceae</taxon>
        <taxon>Hyaloperonospora</taxon>
    </lineage>
</organism>
<proteinExistence type="predicted"/>
<comment type="caution">
    <text evidence="3">The sequence shown here is derived from an EMBL/GenBank/DDBJ whole genome shotgun (WGS) entry which is preliminary data.</text>
</comment>
<protein>
    <recommendedName>
        <fullName evidence="5">RxLR effector candidate protein</fullName>
    </recommendedName>
</protein>
<name>A0AAV0U8F0_HYABA</name>
<sequence length="126" mass="14446">MQWFNMVQVLALVLVATTSGIAASNSSGLSTSATAAAWCNRRPQRRSRRDADWSDCSHWRPIEGVARRETRGRRRDDDEEVQSEPKYNADGTVVVSKYYKNGVKQRLAHWWNSLVSQRPARRLREA</sequence>
<feature type="region of interest" description="Disordered" evidence="1">
    <location>
        <begin position="24"/>
        <end position="53"/>
    </location>
</feature>
<evidence type="ECO:0000313" key="4">
    <source>
        <dbReference type="Proteomes" id="UP001162031"/>
    </source>
</evidence>
<evidence type="ECO:0000313" key="3">
    <source>
        <dbReference type="EMBL" id="CAI5731725.1"/>
    </source>
</evidence>
<dbReference type="AlphaFoldDB" id="A0AAV0U8F0"/>
<dbReference type="Proteomes" id="UP001162031">
    <property type="component" value="Unassembled WGS sequence"/>
</dbReference>
<gene>
    <name evidence="3" type="ORF">HBR001_LOCUS5287</name>
</gene>
<feature type="compositionally biased region" description="Low complexity" evidence="1">
    <location>
        <begin position="24"/>
        <end position="37"/>
    </location>
</feature>
<dbReference type="EMBL" id="CANTFL010001112">
    <property type="protein sequence ID" value="CAI5731725.1"/>
    <property type="molecule type" value="Genomic_DNA"/>
</dbReference>